<name>A0A067SK33_GALM3</name>
<dbReference type="EMBL" id="KL142417">
    <property type="protein sequence ID" value="KDR67118.1"/>
    <property type="molecule type" value="Genomic_DNA"/>
</dbReference>
<protein>
    <submittedName>
        <fullName evidence="2">Uncharacterized protein</fullName>
    </submittedName>
</protein>
<feature type="compositionally biased region" description="Acidic residues" evidence="1">
    <location>
        <begin position="69"/>
        <end position="80"/>
    </location>
</feature>
<sequence length="190" mass="19990">MASADRAVEGDIQDKGNPGGSWGGEESGDDYEPDNDDNPVLQSTRLHGVPHFHLLLAPAPAPDHKEDETNMDLDVDEDLGGESKTCGRAGTGLEENTKELLELENATSYPNSKSNGQRGHDLSPANELTGHASAGCADDDNAEEAGKGGVDIIASVVGDESGDGGSDDDESGLEGKYPSYTRIRRETRPI</sequence>
<feature type="region of interest" description="Disordered" evidence="1">
    <location>
        <begin position="1"/>
        <end position="190"/>
    </location>
</feature>
<evidence type="ECO:0000313" key="2">
    <source>
        <dbReference type="EMBL" id="KDR67118.1"/>
    </source>
</evidence>
<reference evidence="3" key="1">
    <citation type="journal article" date="2014" name="Proc. Natl. Acad. Sci. U.S.A.">
        <title>Extensive sampling of basidiomycete genomes demonstrates inadequacy of the white-rot/brown-rot paradigm for wood decay fungi.</title>
        <authorList>
            <person name="Riley R."/>
            <person name="Salamov A.A."/>
            <person name="Brown D.W."/>
            <person name="Nagy L.G."/>
            <person name="Floudas D."/>
            <person name="Held B.W."/>
            <person name="Levasseur A."/>
            <person name="Lombard V."/>
            <person name="Morin E."/>
            <person name="Otillar R."/>
            <person name="Lindquist E.A."/>
            <person name="Sun H."/>
            <person name="LaButti K.M."/>
            <person name="Schmutz J."/>
            <person name="Jabbour D."/>
            <person name="Luo H."/>
            <person name="Baker S.E."/>
            <person name="Pisabarro A.G."/>
            <person name="Walton J.D."/>
            <person name="Blanchette R.A."/>
            <person name="Henrissat B."/>
            <person name="Martin F."/>
            <person name="Cullen D."/>
            <person name="Hibbett D.S."/>
            <person name="Grigoriev I.V."/>
        </authorList>
    </citation>
    <scope>NUCLEOTIDE SEQUENCE [LARGE SCALE GENOMIC DNA]</scope>
    <source>
        <strain evidence="3">CBS 339.88</strain>
    </source>
</reference>
<feature type="compositionally biased region" description="Polar residues" evidence="1">
    <location>
        <begin position="106"/>
        <end position="117"/>
    </location>
</feature>
<evidence type="ECO:0000313" key="3">
    <source>
        <dbReference type="Proteomes" id="UP000027222"/>
    </source>
</evidence>
<dbReference type="AlphaFoldDB" id="A0A067SK33"/>
<accession>A0A067SK33</accession>
<feature type="compositionally biased region" description="Basic and acidic residues" evidence="1">
    <location>
        <begin position="1"/>
        <end position="14"/>
    </location>
</feature>
<keyword evidence="3" id="KW-1185">Reference proteome</keyword>
<organism evidence="2 3">
    <name type="scientific">Galerina marginata (strain CBS 339.88)</name>
    <dbReference type="NCBI Taxonomy" id="685588"/>
    <lineage>
        <taxon>Eukaryota</taxon>
        <taxon>Fungi</taxon>
        <taxon>Dikarya</taxon>
        <taxon>Basidiomycota</taxon>
        <taxon>Agaricomycotina</taxon>
        <taxon>Agaricomycetes</taxon>
        <taxon>Agaricomycetidae</taxon>
        <taxon>Agaricales</taxon>
        <taxon>Agaricineae</taxon>
        <taxon>Strophariaceae</taxon>
        <taxon>Galerina</taxon>
    </lineage>
</organism>
<proteinExistence type="predicted"/>
<dbReference type="HOGENOM" id="CLU_1428085_0_0_1"/>
<evidence type="ECO:0000256" key="1">
    <source>
        <dbReference type="SAM" id="MobiDB-lite"/>
    </source>
</evidence>
<feature type="compositionally biased region" description="Acidic residues" evidence="1">
    <location>
        <begin position="160"/>
        <end position="172"/>
    </location>
</feature>
<gene>
    <name evidence="2" type="ORF">GALMADRAFT_147342</name>
</gene>
<dbReference type="Proteomes" id="UP000027222">
    <property type="component" value="Unassembled WGS sequence"/>
</dbReference>
<feature type="compositionally biased region" description="Acidic residues" evidence="1">
    <location>
        <begin position="26"/>
        <end position="37"/>
    </location>
</feature>